<dbReference type="OrthoDB" id="1346973at2"/>
<evidence type="ECO:0000313" key="4">
    <source>
        <dbReference type="Proteomes" id="UP000298340"/>
    </source>
</evidence>
<dbReference type="EMBL" id="SLWA01000004">
    <property type="protein sequence ID" value="TCN57391.1"/>
    <property type="molecule type" value="Genomic_DNA"/>
</dbReference>
<dbReference type="Proteomes" id="UP000298340">
    <property type="component" value="Unassembled WGS sequence"/>
</dbReference>
<dbReference type="Proteomes" id="UP000295270">
    <property type="component" value="Unassembled WGS sequence"/>
</dbReference>
<comment type="caution">
    <text evidence="2">The sequence shown here is derived from an EMBL/GenBank/DDBJ whole genome shotgun (WGS) entry which is preliminary data.</text>
</comment>
<dbReference type="AlphaFoldDB" id="A0A4Y7UBN5"/>
<dbReference type="EMBL" id="QWDN01000004">
    <property type="protein sequence ID" value="TEB43714.1"/>
    <property type="molecule type" value="Genomic_DNA"/>
</dbReference>
<reference evidence="1 3" key="1">
    <citation type="journal article" date="2015" name="Stand. Genomic Sci.">
        <title>Genomic Encyclopedia of Bacterial and Archaeal Type Strains, Phase III: the genomes of soil and plant-associated and newly described type strains.</title>
        <authorList>
            <person name="Whitman W.B."/>
            <person name="Woyke T."/>
            <person name="Klenk H.P."/>
            <person name="Zhou Y."/>
            <person name="Lilburn T.G."/>
            <person name="Beck B.J."/>
            <person name="De Vos P."/>
            <person name="Vandamme P."/>
            <person name="Eisen J.A."/>
            <person name="Garrity G."/>
            <person name="Hugenholtz P."/>
            <person name="Kyrpides N.C."/>
        </authorList>
    </citation>
    <scope>NUCLEOTIDE SEQUENCE [LARGE SCALE GENOMIC DNA]</scope>
    <source>
        <strain evidence="1 3">P5626</strain>
    </source>
</reference>
<evidence type="ECO:0000313" key="1">
    <source>
        <dbReference type="EMBL" id="TCN57391.1"/>
    </source>
</evidence>
<accession>A0A4Y7UBN5</accession>
<reference evidence="2 4" key="2">
    <citation type="journal article" date="2018" name="Syst. Appl. Microbiol.">
        <title>Flavobacterium circumlabens sp. nov. and Flavobacterium cupreum sp. nov., two psychrotrophic species isolated from Antarctic environmental samples.</title>
        <authorList>
            <person name="Kralova S."/>
            <person name="Busse H.J."/>
            <person name="Svec P."/>
            <person name="Maslanova I."/>
            <person name="Stankova E."/>
            <person name="Bartak M."/>
            <person name="Sedlacek I."/>
        </authorList>
    </citation>
    <scope>NUCLEOTIDE SEQUENCE [LARGE SCALE GENOMIC DNA]</scope>
    <source>
        <strain evidence="2 4">CCM 8828</strain>
    </source>
</reference>
<keyword evidence="3" id="KW-1185">Reference proteome</keyword>
<proteinExistence type="predicted"/>
<evidence type="ECO:0000313" key="3">
    <source>
        <dbReference type="Proteomes" id="UP000295270"/>
    </source>
</evidence>
<sequence>MIYKVLKNLVYLYYPKNICFNTENGKYIVSDEYVRLNQIITKFDSEYRQDISENILKEFEKDYSLKNFADFTLFDWGDRCMTFNLSIIEDGELYTISLLLSVVIPYYVIECKKNKIELLFSESKIIELQEANKETRKLNDLILKIEAIVEEKLLYKKLPNEIINFEIEDVSFQDAGFGHFKMFNAFFNNLILEKNEE</sequence>
<evidence type="ECO:0000313" key="2">
    <source>
        <dbReference type="EMBL" id="TEB43714.1"/>
    </source>
</evidence>
<reference evidence="1" key="3">
    <citation type="submission" date="2019-03" db="EMBL/GenBank/DDBJ databases">
        <authorList>
            <person name="Whitman W."/>
            <person name="Huntemann M."/>
            <person name="Clum A."/>
            <person name="Pillay M."/>
            <person name="Palaniappan K."/>
            <person name="Varghese N."/>
            <person name="Mikhailova N."/>
            <person name="Stamatis D."/>
            <person name="Reddy T."/>
            <person name="Daum C."/>
            <person name="Shapiro N."/>
            <person name="Ivanova N."/>
            <person name="Kyrpides N."/>
            <person name="Woyke T."/>
        </authorList>
    </citation>
    <scope>NUCLEOTIDE SEQUENCE</scope>
    <source>
        <strain evidence="1">P5626</strain>
    </source>
</reference>
<dbReference type="RefSeq" id="WP_132035693.1">
    <property type="nucleotide sequence ID" value="NZ_QWDN01000004.1"/>
</dbReference>
<gene>
    <name evidence="2" type="ORF">D0809_12505</name>
    <name evidence="1" type="ORF">EV142_10447</name>
</gene>
<organism evidence="2 4">
    <name type="scientific">Flavobacterium circumlabens</name>
    <dbReference type="NCBI Taxonomy" id="2133765"/>
    <lineage>
        <taxon>Bacteria</taxon>
        <taxon>Pseudomonadati</taxon>
        <taxon>Bacteroidota</taxon>
        <taxon>Flavobacteriia</taxon>
        <taxon>Flavobacteriales</taxon>
        <taxon>Flavobacteriaceae</taxon>
        <taxon>Flavobacterium</taxon>
    </lineage>
</organism>
<name>A0A4Y7UBN5_9FLAO</name>
<protein>
    <submittedName>
        <fullName evidence="2">Uncharacterized protein</fullName>
    </submittedName>
</protein>